<dbReference type="InterPro" id="IPR050664">
    <property type="entry name" value="Octanoyltrans_LipM/LipL"/>
</dbReference>
<dbReference type="InterPro" id="IPR045864">
    <property type="entry name" value="aa-tRNA-synth_II/BPL/LPL"/>
</dbReference>
<gene>
    <name evidence="2" type="ORF">E6C60_4002</name>
</gene>
<sequence length="284" mass="30267">MSDLNVLQEEAGPILLLDRSGDLQRRDVLNAFALDELLCRQTGAGGPAICHIWRHPGALVMGVRDSRLPGAAAASRSIRKLGYDVAVRHSGGAAVPLDPGVVNVSLIVPLSSGPGQGDFQPAFHRMAGLIEQALRGTGRQVRAGEIAGAFCPGAFDLSISGQKFCGIAQRRQSKALIVQAFIIAEGSGGNRADLVRAFYEEAAGDTPPELYPKVTRESTASLQELTSLGALAVPELIRLLKETVRMQQQSFSPEAMDAAAAALRLPREEEVAAMTQTLRQRYTS</sequence>
<proteinExistence type="predicted"/>
<keyword evidence="3" id="KW-1185">Reference proteome</keyword>
<dbReference type="EMBL" id="CP040396">
    <property type="protein sequence ID" value="QCT04707.1"/>
    <property type="molecule type" value="Genomic_DNA"/>
</dbReference>
<dbReference type="Proteomes" id="UP000300879">
    <property type="component" value="Chromosome"/>
</dbReference>
<accession>A0A4P8XP59</accession>
<protein>
    <submittedName>
        <fullName evidence="2">Biotin/lipoate A/B protein ligase</fullName>
    </submittedName>
</protein>
<dbReference type="PANTHER" id="PTHR43679:SF2">
    <property type="entry name" value="OCTANOYL-[GCVH]:PROTEIN N-OCTANOYLTRANSFERASE"/>
    <property type="match status" value="1"/>
</dbReference>
<dbReference type="InterPro" id="IPR004143">
    <property type="entry name" value="BPL_LPL_catalytic"/>
</dbReference>
<dbReference type="Gene3D" id="3.30.930.10">
    <property type="entry name" value="Bira Bifunctional Protein, Domain 2"/>
    <property type="match status" value="1"/>
</dbReference>
<dbReference type="RefSeq" id="WP_138227371.1">
    <property type="nucleotide sequence ID" value="NZ_CP040396.1"/>
</dbReference>
<organism evidence="2 3">
    <name type="scientific">Paenibacillus algicola</name>
    <dbReference type="NCBI Taxonomy" id="2565926"/>
    <lineage>
        <taxon>Bacteria</taxon>
        <taxon>Bacillati</taxon>
        <taxon>Bacillota</taxon>
        <taxon>Bacilli</taxon>
        <taxon>Bacillales</taxon>
        <taxon>Paenibacillaceae</taxon>
        <taxon>Paenibacillus</taxon>
    </lineage>
</organism>
<dbReference type="KEGG" id="palo:E6C60_4002"/>
<dbReference type="AlphaFoldDB" id="A0A4P8XP59"/>
<dbReference type="Pfam" id="PF21948">
    <property type="entry name" value="LplA-B_cat"/>
    <property type="match status" value="1"/>
</dbReference>
<reference evidence="2 3" key="1">
    <citation type="submission" date="2019-05" db="EMBL/GenBank/DDBJ databases">
        <authorList>
            <person name="Chen C."/>
        </authorList>
    </citation>
    <scope>NUCLEOTIDE SEQUENCE [LARGE SCALE GENOMIC DNA]</scope>
    <source>
        <strain evidence="2 3">HB172198</strain>
    </source>
</reference>
<evidence type="ECO:0000313" key="2">
    <source>
        <dbReference type="EMBL" id="QCT04707.1"/>
    </source>
</evidence>
<keyword evidence="2" id="KW-0436">Ligase</keyword>
<dbReference type="SUPFAM" id="SSF55681">
    <property type="entry name" value="Class II aaRS and biotin synthetases"/>
    <property type="match status" value="1"/>
</dbReference>
<dbReference type="GO" id="GO:0140096">
    <property type="term" value="F:catalytic activity, acting on a protein"/>
    <property type="evidence" value="ECO:0007669"/>
    <property type="project" value="UniProtKB-ARBA"/>
</dbReference>
<name>A0A4P8XP59_9BACL</name>
<dbReference type="GO" id="GO:0016874">
    <property type="term" value="F:ligase activity"/>
    <property type="evidence" value="ECO:0007669"/>
    <property type="project" value="UniProtKB-KW"/>
</dbReference>
<dbReference type="PANTHER" id="PTHR43679">
    <property type="entry name" value="OCTANOYLTRANSFERASE LIPM-RELATED"/>
    <property type="match status" value="1"/>
</dbReference>
<evidence type="ECO:0000313" key="3">
    <source>
        <dbReference type="Proteomes" id="UP000300879"/>
    </source>
</evidence>
<feature type="domain" description="BPL/LPL catalytic" evidence="1">
    <location>
        <begin position="44"/>
        <end position="226"/>
    </location>
</feature>
<dbReference type="OrthoDB" id="2080934at2"/>
<dbReference type="PROSITE" id="PS51733">
    <property type="entry name" value="BPL_LPL_CATALYTIC"/>
    <property type="match status" value="1"/>
</dbReference>
<dbReference type="GO" id="GO:0016740">
    <property type="term" value="F:transferase activity"/>
    <property type="evidence" value="ECO:0007669"/>
    <property type="project" value="UniProtKB-ARBA"/>
</dbReference>
<evidence type="ECO:0000259" key="1">
    <source>
        <dbReference type="PROSITE" id="PS51733"/>
    </source>
</evidence>
<dbReference type="GO" id="GO:0009249">
    <property type="term" value="P:protein lipoylation"/>
    <property type="evidence" value="ECO:0007669"/>
    <property type="project" value="UniProtKB-ARBA"/>
</dbReference>